<dbReference type="Proteomes" id="UP000010798">
    <property type="component" value="Chromosome"/>
</dbReference>
<evidence type="ECO:0000256" key="1">
    <source>
        <dbReference type="SAM" id="SignalP"/>
    </source>
</evidence>
<feature type="chain" id="PRO_5003940742" evidence="1">
    <location>
        <begin position="21"/>
        <end position="99"/>
    </location>
</feature>
<gene>
    <name evidence="2" type="ordered locus">Sinac_2300</name>
</gene>
<reference evidence="2 3" key="1">
    <citation type="submission" date="2012-02" db="EMBL/GenBank/DDBJ databases">
        <title>Complete sequence of chromosome of Singulisphaera acidiphila DSM 18658.</title>
        <authorList>
            <consortium name="US DOE Joint Genome Institute (JGI-PGF)"/>
            <person name="Lucas S."/>
            <person name="Copeland A."/>
            <person name="Lapidus A."/>
            <person name="Glavina del Rio T."/>
            <person name="Dalin E."/>
            <person name="Tice H."/>
            <person name="Bruce D."/>
            <person name="Goodwin L."/>
            <person name="Pitluck S."/>
            <person name="Peters L."/>
            <person name="Ovchinnikova G."/>
            <person name="Chertkov O."/>
            <person name="Kyrpides N."/>
            <person name="Mavromatis K."/>
            <person name="Ivanova N."/>
            <person name="Brettin T."/>
            <person name="Detter J.C."/>
            <person name="Han C."/>
            <person name="Larimer F."/>
            <person name="Land M."/>
            <person name="Hauser L."/>
            <person name="Markowitz V."/>
            <person name="Cheng J.-F."/>
            <person name="Hugenholtz P."/>
            <person name="Woyke T."/>
            <person name="Wu D."/>
            <person name="Tindall B."/>
            <person name="Pomrenke H."/>
            <person name="Brambilla E."/>
            <person name="Klenk H.-P."/>
            <person name="Eisen J.A."/>
        </authorList>
    </citation>
    <scope>NUCLEOTIDE SEQUENCE [LARGE SCALE GENOMIC DNA]</scope>
    <source>
        <strain evidence="3">ATCC BAA-1392 / DSM 18658 / VKM B-2454 / MOB10</strain>
    </source>
</reference>
<name>L0DCQ2_SINAD</name>
<accession>L0DCQ2</accession>
<dbReference type="PROSITE" id="PS51257">
    <property type="entry name" value="PROKAR_LIPOPROTEIN"/>
    <property type="match status" value="1"/>
</dbReference>
<proteinExistence type="predicted"/>
<dbReference type="KEGG" id="saci:Sinac_2300"/>
<evidence type="ECO:0000313" key="3">
    <source>
        <dbReference type="Proteomes" id="UP000010798"/>
    </source>
</evidence>
<evidence type="ECO:0000313" key="2">
    <source>
        <dbReference type="EMBL" id="AGA26618.1"/>
    </source>
</evidence>
<keyword evidence="1" id="KW-0732">Signal</keyword>
<organism evidence="2 3">
    <name type="scientific">Singulisphaera acidiphila (strain ATCC BAA-1392 / DSM 18658 / VKM B-2454 / MOB10)</name>
    <dbReference type="NCBI Taxonomy" id="886293"/>
    <lineage>
        <taxon>Bacteria</taxon>
        <taxon>Pseudomonadati</taxon>
        <taxon>Planctomycetota</taxon>
        <taxon>Planctomycetia</taxon>
        <taxon>Isosphaerales</taxon>
        <taxon>Isosphaeraceae</taxon>
        <taxon>Singulisphaera</taxon>
    </lineage>
</organism>
<dbReference type="EMBL" id="CP003364">
    <property type="protein sequence ID" value="AGA26618.1"/>
    <property type="molecule type" value="Genomic_DNA"/>
</dbReference>
<feature type="signal peptide" evidence="1">
    <location>
        <begin position="1"/>
        <end position="20"/>
    </location>
</feature>
<dbReference type="AlphaFoldDB" id="L0DCQ2"/>
<dbReference type="HOGENOM" id="CLU_2318568_0_0_0"/>
<sequence>MRTIITAIVGILCLSYGALAYAGVSCGYSCSLTVQPSCTSNTCISYEAPCIRTFPNPPPCQPTCMANDTDFTYQVCAQSSANKQCTWETQYICGYVYFF</sequence>
<protein>
    <submittedName>
        <fullName evidence="2">Uncharacterized protein</fullName>
    </submittedName>
</protein>
<keyword evidence="3" id="KW-1185">Reference proteome</keyword>